<dbReference type="GO" id="GO:0052621">
    <property type="term" value="F:diguanylate cyclase activity"/>
    <property type="evidence" value="ECO:0007669"/>
    <property type="project" value="UniProtKB-EC"/>
</dbReference>
<dbReference type="Proteomes" id="UP000272781">
    <property type="component" value="Unassembled WGS sequence"/>
</dbReference>
<keyword evidence="3" id="KW-0812">Transmembrane</keyword>
<keyword evidence="3" id="KW-0472">Membrane</keyword>
<reference evidence="6 7" key="2">
    <citation type="submission" date="2018-11" db="EMBL/GenBank/DDBJ databases">
        <title>Genomic Encyclopedia of Type Strains, Phase IV (KMG-IV): sequencing the most valuable type-strain genomes for metagenomic binning, comparative biology and taxonomic classification.</title>
        <authorList>
            <person name="Goeker M."/>
        </authorList>
    </citation>
    <scope>NUCLEOTIDE SEQUENCE [LARGE SCALE GENOMIC DNA]</scope>
    <source>
        <strain evidence="6 7">DSM 27783</strain>
    </source>
</reference>
<dbReference type="GO" id="GO:1902201">
    <property type="term" value="P:negative regulation of bacterial-type flagellum-dependent cell motility"/>
    <property type="evidence" value="ECO:0007669"/>
    <property type="project" value="TreeGrafter"/>
</dbReference>
<evidence type="ECO:0000256" key="3">
    <source>
        <dbReference type="SAM" id="Phobius"/>
    </source>
</evidence>
<dbReference type="InterPro" id="IPR029787">
    <property type="entry name" value="Nucleotide_cyclase"/>
</dbReference>
<protein>
    <recommendedName>
        <fullName evidence="1">diguanylate cyclase</fullName>
        <ecNumber evidence="1">2.7.7.65</ecNumber>
    </recommendedName>
</protein>
<dbReference type="CDD" id="cd01949">
    <property type="entry name" value="GGDEF"/>
    <property type="match status" value="1"/>
</dbReference>
<dbReference type="RefSeq" id="WP_123352261.1">
    <property type="nucleotide sequence ID" value="NZ_RJVK01000002.1"/>
</dbReference>
<name>A0AAJ4UXP6_9BACT</name>
<sequence>MELNKKNLITLIVSLTFGFIIFIYFVEQKKSEKINSIINNLYVEKKDLFLSEKQMIFSEAELIKDLIFDKKIISMIEDYIQNPGEKTRDDLIVELFPKYLVLKKYKVSQFHLMLPNGASLIRFNDVNKFGDIVNEMAKAANYIKFKKEPFSGFILTKEGLKFVNIFPLYKEGIHLANIEIAFNYRDFLMHVFNRHYIAFLIDKKFLPNSKMPLCKLNPNYVIDGDVCKYFNKVHVKVDFNKHINILGNYIVFSYPIYSFNKKIGYFIKIIPISSIKEIKDISLSYTNSVILIAVIYFIILFFLILYYRFVVVKRVADLDKLTQIYNRRGCEKFLKSYKDYSIILIDIDHFKQINDTYGHDIGDKILQEFGKLLKSSVRANDIVCRWGGEEFLIILPHTSYENAAEVAEKIRKKVEETKIFGNIQITISLGVSQFNGNFEKTFKEADEKLYIAKKTGRNKVIF</sequence>
<gene>
    <name evidence="5" type="ORF">C6V80_02880</name>
    <name evidence="6" type="ORF">EDC58_0851</name>
</gene>
<evidence type="ECO:0000313" key="8">
    <source>
        <dbReference type="Proteomes" id="UP000298805"/>
    </source>
</evidence>
<accession>A0AAJ4UXP6</accession>
<evidence type="ECO:0000256" key="2">
    <source>
        <dbReference type="ARBA" id="ARBA00034247"/>
    </source>
</evidence>
<keyword evidence="8" id="KW-1185">Reference proteome</keyword>
<dbReference type="PROSITE" id="PS50887">
    <property type="entry name" value="GGDEF"/>
    <property type="match status" value="1"/>
</dbReference>
<dbReference type="FunFam" id="3.30.70.270:FF:000001">
    <property type="entry name" value="Diguanylate cyclase domain protein"/>
    <property type="match status" value="1"/>
</dbReference>
<dbReference type="GO" id="GO:0043709">
    <property type="term" value="P:cell adhesion involved in single-species biofilm formation"/>
    <property type="evidence" value="ECO:0007669"/>
    <property type="project" value="TreeGrafter"/>
</dbReference>
<comment type="catalytic activity">
    <reaction evidence="2">
        <text>2 GTP = 3',3'-c-di-GMP + 2 diphosphate</text>
        <dbReference type="Rhea" id="RHEA:24898"/>
        <dbReference type="ChEBI" id="CHEBI:33019"/>
        <dbReference type="ChEBI" id="CHEBI:37565"/>
        <dbReference type="ChEBI" id="CHEBI:58805"/>
        <dbReference type="EC" id="2.7.7.65"/>
    </reaction>
</comment>
<evidence type="ECO:0000256" key="1">
    <source>
        <dbReference type="ARBA" id="ARBA00012528"/>
    </source>
</evidence>
<dbReference type="InterPro" id="IPR043128">
    <property type="entry name" value="Rev_trsase/Diguanyl_cyclase"/>
</dbReference>
<dbReference type="InterPro" id="IPR000160">
    <property type="entry name" value="GGDEF_dom"/>
</dbReference>
<dbReference type="Proteomes" id="UP000298805">
    <property type="component" value="Chromosome"/>
</dbReference>
<reference evidence="8" key="1">
    <citation type="submission" date="2018-03" db="EMBL/GenBank/DDBJ databases">
        <title>A comparative analysis of the Nautiliaceae.</title>
        <authorList>
            <person name="Grosche A."/>
            <person name="Smedile F."/>
            <person name="Vetriani C."/>
        </authorList>
    </citation>
    <scope>NUCLEOTIDE SEQUENCE [LARGE SCALE GENOMIC DNA]</scope>
    <source>
        <strain evidence="8">TB6</strain>
    </source>
</reference>
<keyword evidence="3" id="KW-1133">Transmembrane helix</keyword>
<dbReference type="Gene3D" id="3.30.70.270">
    <property type="match status" value="1"/>
</dbReference>
<organism evidence="6 7">
    <name type="scientific">Caminibacter pacificus</name>
    <dbReference type="NCBI Taxonomy" id="1424653"/>
    <lineage>
        <taxon>Bacteria</taxon>
        <taxon>Pseudomonadati</taxon>
        <taxon>Campylobacterota</taxon>
        <taxon>Epsilonproteobacteria</taxon>
        <taxon>Nautiliales</taxon>
        <taxon>Nautiliaceae</taxon>
        <taxon>Caminibacter</taxon>
    </lineage>
</organism>
<feature type="domain" description="GGDEF" evidence="4">
    <location>
        <begin position="338"/>
        <end position="462"/>
    </location>
</feature>
<feature type="transmembrane region" description="Helical" evidence="3">
    <location>
        <begin position="7"/>
        <end position="26"/>
    </location>
</feature>
<dbReference type="GO" id="GO:0005886">
    <property type="term" value="C:plasma membrane"/>
    <property type="evidence" value="ECO:0007669"/>
    <property type="project" value="TreeGrafter"/>
</dbReference>
<dbReference type="EC" id="2.7.7.65" evidence="1"/>
<reference evidence="5" key="3">
    <citation type="submission" date="2019-06" db="EMBL/GenBank/DDBJ databases">
        <title>A comparative analysis of the Nautiliaceae.</title>
        <authorList>
            <person name="Grosche A."/>
            <person name="Smedile F."/>
            <person name="Vetriani C."/>
        </authorList>
    </citation>
    <scope>NUCLEOTIDE SEQUENCE</scope>
    <source>
        <strain evidence="5">TB6</strain>
    </source>
</reference>
<dbReference type="PANTHER" id="PTHR45138">
    <property type="entry name" value="REGULATORY COMPONENTS OF SENSORY TRANSDUCTION SYSTEM"/>
    <property type="match status" value="1"/>
</dbReference>
<dbReference type="SMART" id="SM00267">
    <property type="entry name" value="GGDEF"/>
    <property type="match status" value="1"/>
</dbReference>
<dbReference type="SUPFAM" id="SSF55073">
    <property type="entry name" value="Nucleotide cyclase"/>
    <property type="match status" value="1"/>
</dbReference>
<evidence type="ECO:0000313" key="5">
    <source>
        <dbReference type="EMBL" id="QCI27946.1"/>
    </source>
</evidence>
<dbReference type="Pfam" id="PF00990">
    <property type="entry name" value="GGDEF"/>
    <property type="match status" value="1"/>
</dbReference>
<evidence type="ECO:0000313" key="7">
    <source>
        <dbReference type="Proteomes" id="UP000272781"/>
    </source>
</evidence>
<proteinExistence type="predicted"/>
<evidence type="ECO:0000313" key="6">
    <source>
        <dbReference type="EMBL" id="ROR39875.1"/>
    </source>
</evidence>
<dbReference type="InterPro" id="IPR050469">
    <property type="entry name" value="Diguanylate_Cyclase"/>
</dbReference>
<dbReference type="NCBIfam" id="TIGR00254">
    <property type="entry name" value="GGDEF"/>
    <property type="match status" value="1"/>
</dbReference>
<evidence type="ECO:0000259" key="4">
    <source>
        <dbReference type="PROSITE" id="PS50887"/>
    </source>
</evidence>
<dbReference type="EMBL" id="CP027432">
    <property type="protein sequence ID" value="QCI27946.1"/>
    <property type="molecule type" value="Genomic_DNA"/>
</dbReference>
<dbReference type="AlphaFoldDB" id="A0AAJ4UXP6"/>
<dbReference type="EMBL" id="RJVK01000002">
    <property type="protein sequence ID" value="ROR39875.1"/>
    <property type="molecule type" value="Genomic_DNA"/>
</dbReference>
<feature type="transmembrane region" description="Helical" evidence="3">
    <location>
        <begin position="289"/>
        <end position="310"/>
    </location>
</feature>
<dbReference type="PANTHER" id="PTHR45138:SF9">
    <property type="entry name" value="DIGUANYLATE CYCLASE DGCM-RELATED"/>
    <property type="match status" value="1"/>
</dbReference>